<dbReference type="InterPro" id="IPR016161">
    <property type="entry name" value="Ald_DH/histidinol_DH"/>
</dbReference>
<reference evidence="6 7" key="1">
    <citation type="submission" date="2020-07" db="EMBL/GenBank/DDBJ databases">
        <title>Genomic Encyclopedia of Type Strains, Phase IV (KMG-IV): sequencing the most valuable type-strain genomes for metagenomic binning, comparative biology and taxonomic classification.</title>
        <authorList>
            <person name="Goeker M."/>
        </authorList>
    </citation>
    <scope>NUCLEOTIDE SEQUENCE [LARGE SCALE GENOMIC DNA]</scope>
    <source>
        <strain evidence="6 7">DSM 45533</strain>
    </source>
</reference>
<dbReference type="GO" id="GO:0008957">
    <property type="term" value="F:phenylacetaldehyde dehydrogenase (NAD+) activity"/>
    <property type="evidence" value="ECO:0007669"/>
    <property type="project" value="UniProtKB-EC"/>
</dbReference>
<keyword evidence="2 4" id="KW-0560">Oxidoreductase</keyword>
<dbReference type="RefSeq" id="WP_312894289.1">
    <property type="nucleotide sequence ID" value="NZ_BAABAM010000006.1"/>
</dbReference>
<dbReference type="InterPro" id="IPR016163">
    <property type="entry name" value="Ald_DH_C"/>
</dbReference>
<evidence type="ECO:0000256" key="3">
    <source>
        <dbReference type="PROSITE-ProRule" id="PRU10007"/>
    </source>
</evidence>
<dbReference type="EC" id="1.2.1.39" evidence="6"/>
<dbReference type="InterPro" id="IPR029510">
    <property type="entry name" value="Ald_DH_CS_GLU"/>
</dbReference>
<evidence type="ECO:0000256" key="4">
    <source>
        <dbReference type="RuleBase" id="RU003345"/>
    </source>
</evidence>
<organism evidence="6 7">
    <name type="scientific">Nonomuraea soli</name>
    <dbReference type="NCBI Taxonomy" id="1032476"/>
    <lineage>
        <taxon>Bacteria</taxon>
        <taxon>Bacillati</taxon>
        <taxon>Actinomycetota</taxon>
        <taxon>Actinomycetes</taxon>
        <taxon>Streptosporangiales</taxon>
        <taxon>Streptosporangiaceae</taxon>
        <taxon>Nonomuraea</taxon>
    </lineage>
</organism>
<proteinExistence type="inferred from homology"/>
<evidence type="ECO:0000259" key="5">
    <source>
        <dbReference type="Pfam" id="PF00171"/>
    </source>
</evidence>
<gene>
    <name evidence="6" type="ORF">HNR30_001713</name>
</gene>
<evidence type="ECO:0000256" key="2">
    <source>
        <dbReference type="ARBA" id="ARBA00023002"/>
    </source>
</evidence>
<feature type="domain" description="Aldehyde dehydrogenase" evidence="5">
    <location>
        <begin position="26"/>
        <end position="468"/>
    </location>
</feature>
<dbReference type="PANTHER" id="PTHR42804">
    <property type="entry name" value="ALDEHYDE DEHYDROGENASE"/>
    <property type="match status" value="1"/>
</dbReference>
<evidence type="ECO:0000313" key="6">
    <source>
        <dbReference type="EMBL" id="MBA2890372.1"/>
    </source>
</evidence>
<comment type="similarity">
    <text evidence="1 4">Belongs to the aldehyde dehydrogenase family.</text>
</comment>
<dbReference type="EMBL" id="JACDUR010000002">
    <property type="protein sequence ID" value="MBA2890372.1"/>
    <property type="molecule type" value="Genomic_DNA"/>
</dbReference>
<dbReference type="PROSITE" id="PS00687">
    <property type="entry name" value="ALDEHYDE_DEHYDR_GLU"/>
    <property type="match status" value="1"/>
</dbReference>
<dbReference type="PANTHER" id="PTHR42804:SF1">
    <property type="entry name" value="ALDEHYDE DEHYDROGENASE-RELATED"/>
    <property type="match status" value="1"/>
</dbReference>
<protein>
    <submittedName>
        <fullName evidence="6">Phenylacetaldehyde dehydrogenase</fullName>
        <ecNumber evidence="6">1.2.1.39</ecNumber>
    </submittedName>
</protein>
<keyword evidence="7" id="KW-1185">Reference proteome</keyword>
<feature type="active site" evidence="3">
    <location>
        <position position="253"/>
    </location>
</feature>
<dbReference type="SUPFAM" id="SSF53720">
    <property type="entry name" value="ALDH-like"/>
    <property type="match status" value="1"/>
</dbReference>
<name>A0A7W0CG50_9ACTN</name>
<accession>A0A7W0CG50</accession>
<dbReference type="AlphaFoldDB" id="A0A7W0CG50"/>
<dbReference type="Pfam" id="PF00171">
    <property type="entry name" value="Aldedh"/>
    <property type="match status" value="1"/>
</dbReference>
<evidence type="ECO:0000313" key="7">
    <source>
        <dbReference type="Proteomes" id="UP000530928"/>
    </source>
</evidence>
<dbReference type="InterPro" id="IPR015590">
    <property type="entry name" value="Aldehyde_DH_dom"/>
</dbReference>
<comment type="caution">
    <text evidence="6">The sequence shown here is derived from an EMBL/GenBank/DDBJ whole genome shotgun (WGS) entry which is preliminary data.</text>
</comment>
<evidence type="ECO:0000256" key="1">
    <source>
        <dbReference type="ARBA" id="ARBA00009986"/>
    </source>
</evidence>
<dbReference type="Gene3D" id="3.40.605.10">
    <property type="entry name" value="Aldehyde Dehydrogenase, Chain A, domain 1"/>
    <property type="match status" value="1"/>
</dbReference>
<dbReference type="Gene3D" id="3.40.309.10">
    <property type="entry name" value="Aldehyde Dehydrogenase, Chain A, domain 2"/>
    <property type="match status" value="1"/>
</dbReference>
<dbReference type="Proteomes" id="UP000530928">
    <property type="component" value="Unassembled WGS sequence"/>
</dbReference>
<sequence length="475" mass="48701">MSGPVSGKPPLVVGPAADLVGGVWAAATEDLGFDLEYPATGEPVVRALGSSGARVEAALAAAERAAPGWAATSVEERAALLDDAGAALAGRVAEIVALEAFATGVPIRQTTPLGFIVHGAFPLAAAQLRAGLLLSERDGVEVHRLALGPALCLVPWNAPAPMAAHKAASALAAGCPVILKVSEFAPYGTQLLAEVLNEVLPPGVFQLVHGDARTGALLAADPRVRAVSFTGGLAGGRAVAAACAAQLRPAQLELGGNNPLVAMPDADVERIAHAATELLTTLNGQWCRALGRLIVPRPLLDEVVEATGERLRALRVGDPLAPETDYGPLVHSLHRERVRAETARAGGHAVPYGIMPGNGSFLAPTLITGADLPDEIFGPVASVVPYDTVEEAVGLANATPYGLEGYVVGADEERALALARRVRAGEVKVNGSSVMSLHLLTPRPAWGLSGLGEEGTTETILFFTGARVVGVEGRS</sequence>
<dbReference type="InterPro" id="IPR016162">
    <property type="entry name" value="Ald_DH_N"/>
</dbReference>